<comment type="caution">
    <text evidence="1">The sequence shown here is derived from an EMBL/GenBank/DDBJ whole genome shotgun (WGS) entry which is preliminary data.</text>
</comment>
<protein>
    <recommendedName>
        <fullName evidence="3">UBN2 domain-containing protein</fullName>
    </recommendedName>
</protein>
<dbReference type="AlphaFoldDB" id="A0AAV3RZN2"/>
<evidence type="ECO:0008006" key="3">
    <source>
        <dbReference type="Google" id="ProtNLM"/>
    </source>
</evidence>
<reference evidence="1 2" key="1">
    <citation type="submission" date="2024-01" db="EMBL/GenBank/DDBJ databases">
        <title>The complete chloroplast genome sequence of Lithospermum erythrorhizon: insights into the phylogenetic relationship among Boraginaceae species and the maternal lineages of purple gromwells.</title>
        <authorList>
            <person name="Okada T."/>
            <person name="Watanabe K."/>
        </authorList>
    </citation>
    <scope>NUCLEOTIDE SEQUENCE [LARGE SCALE GENOMIC DNA]</scope>
</reference>
<accession>A0AAV3RZN2</accession>
<sequence length="186" mass="21340">MWLCLESQDLWSVVEEGVGVPEDETDLTIALKDILKNRKQKDRKALFQIYQALEIPVYERISKVSNAQEAWNILDATYSGQDKVKKVRLQSLRAEFEKLEMKENEKISEYLNRISSIINQMASNGEVVETQKSIENFLRSLPTKFDHIVVAIEESNDLSVMSLEGLQGRLEAHEEIILQRSNQGVS</sequence>
<gene>
    <name evidence="1" type="ORF">LIER_34197</name>
</gene>
<name>A0AAV3RZN2_LITER</name>
<evidence type="ECO:0000313" key="1">
    <source>
        <dbReference type="EMBL" id="GAA0186909.1"/>
    </source>
</evidence>
<dbReference type="PANTHER" id="PTHR35317">
    <property type="entry name" value="OS04G0629600 PROTEIN"/>
    <property type="match status" value="1"/>
</dbReference>
<dbReference type="Pfam" id="PF14223">
    <property type="entry name" value="Retrotran_gag_2"/>
    <property type="match status" value="1"/>
</dbReference>
<keyword evidence="2" id="KW-1185">Reference proteome</keyword>
<dbReference type="Proteomes" id="UP001454036">
    <property type="component" value="Unassembled WGS sequence"/>
</dbReference>
<dbReference type="PANTHER" id="PTHR35317:SF23">
    <property type="entry name" value="OS04G0629600 PROTEIN"/>
    <property type="match status" value="1"/>
</dbReference>
<proteinExistence type="predicted"/>
<dbReference type="EMBL" id="BAABME010014164">
    <property type="protein sequence ID" value="GAA0186909.1"/>
    <property type="molecule type" value="Genomic_DNA"/>
</dbReference>
<evidence type="ECO:0000313" key="2">
    <source>
        <dbReference type="Proteomes" id="UP001454036"/>
    </source>
</evidence>
<organism evidence="1 2">
    <name type="scientific">Lithospermum erythrorhizon</name>
    <name type="common">Purple gromwell</name>
    <name type="synonym">Lithospermum officinale var. erythrorhizon</name>
    <dbReference type="NCBI Taxonomy" id="34254"/>
    <lineage>
        <taxon>Eukaryota</taxon>
        <taxon>Viridiplantae</taxon>
        <taxon>Streptophyta</taxon>
        <taxon>Embryophyta</taxon>
        <taxon>Tracheophyta</taxon>
        <taxon>Spermatophyta</taxon>
        <taxon>Magnoliopsida</taxon>
        <taxon>eudicotyledons</taxon>
        <taxon>Gunneridae</taxon>
        <taxon>Pentapetalae</taxon>
        <taxon>asterids</taxon>
        <taxon>lamiids</taxon>
        <taxon>Boraginales</taxon>
        <taxon>Boraginaceae</taxon>
        <taxon>Boraginoideae</taxon>
        <taxon>Lithospermeae</taxon>
        <taxon>Lithospermum</taxon>
    </lineage>
</organism>